<accession>E1R783</accession>
<dbReference type="KEGG" id="ssm:Spirs_3500"/>
<dbReference type="eggNOG" id="ENOG503391B">
    <property type="taxonomic scope" value="Bacteria"/>
</dbReference>
<dbReference type="EMBL" id="CP002116">
    <property type="protein sequence ID" value="ADK82588.1"/>
    <property type="molecule type" value="Genomic_DNA"/>
</dbReference>
<sequence>METIEIFSAHERRLLRNIEENMQGRSPALSALVEQRKQDLWQLAGIIERSPSLTGDLGISGEVRTRGSLTRRLCDRGLLQVTNLPTKAVLGYGFTVTKLHFFGLLRKIGRKTGLPFQELQELDEIYSMILFTLMAEELYKQMLSKERADRPWIPHIAKELLSLWEYRFEAKTVDFALFLRDLWVARQHIVPALGTLQGTVELLRLSMRLPLFWGNFIESLHTDPSILPALEEFLFNLSHEEITLLRSVMKEKKLTAIDRKQARELLGKEEEQEHELPALQLYRSFLQRQQLTQLRRCRNTDGPRRSIEEYLLIYLKTRKPLPQSKSDN</sequence>
<dbReference type="AlphaFoldDB" id="E1R783"/>
<dbReference type="HOGENOM" id="CLU_052664_0_0_12"/>
<evidence type="ECO:0000313" key="1">
    <source>
        <dbReference type="EMBL" id="ADK82588.1"/>
    </source>
</evidence>
<proteinExistence type="predicted"/>
<reference evidence="1 2" key="1">
    <citation type="journal article" date="2010" name="Stand. Genomic Sci.">
        <title>Complete genome sequence of Spirochaeta smaragdinae type strain (SEBR 4228).</title>
        <authorList>
            <person name="Mavromatis K."/>
            <person name="Yasawong M."/>
            <person name="Chertkov O."/>
            <person name="Lapidus A."/>
            <person name="Lucas S."/>
            <person name="Nolan M."/>
            <person name="Del Rio T.G."/>
            <person name="Tice H."/>
            <person name="Cheng J.F."/>
            <person name="Pitluck S."/>
            <person name="Liolios K."/>
            <person name="Ivanova N."/>
            <person name="Tapia R."/>
            <person name="Han C."/>
            <person name="Bruce D."/>
            <person name="Goodwin L."/>
            <person name="Pati A."/>
            <person name="Chen A."/>
            <person name="Palaniappan K."/>
            <person name="Land M."/>
            <person name="Hauser L."/>
            <person name="Chang Y.J."/>
            <person name="Jeffries C.D."/>
            <person name="Detter J.C."/>
            <person name="Rohde M."/>
            <person name="Brambilla E."/>
            <person name="Spring S."/>
            <person name="Goker M."/>
            <person name="Sikorski J."/>
            <person name="Woyke T."/>
            <person name="Bristow J."/>
            <person name="Eisen J.A."/>
            <person name="Markowitz V."/>
            <person name="Hugenholtz P."/>
            <person name="Klenk H.P."/>
            <person name="Kyrpides N.C."/>
        </authorList>
    </citation>
    <scope>NUCLEOTIDE SEQUENCE [LARGE SCALE GENOMIC DNA]</scope>
    <source>
        <strain evidence="2">DSM 11293 / JCM 15392 / SEBR 4228</strain>
    </source>
</reference>
<dbReference type="RefSeq" id="WP_013256047.1">
    <property type="nucleotide sequence ID" value="NC_014364.1"/>
</dbReference>
<dbReference type="Proteomes" id="UP000002318">
    <property type="component" value="Chromosome"/>
</dbReference>
<evidence type="ECO:0000313" key="2">
    <source>
        <dbReference type="Proteomes" id="UP000002318"/>
    </source>
</evidence>
<gene>
    <name evidence="1" type="ordered locus">Spirs_3500</name>
</gene>
<dbReference type="STRING" id="573413.Spirs_3500"/>
<organism evidence="1 2">
    <name type="scientific">Sediminispirochaeta smaragdinae (strain DSM 11293 / JCM 15392 / SEBR 4228)</name>
    <name type="common">Spirochaeta smaragdinae</name>
    <dbReference type="NCBI Taxonomy" id="573413"/>
    <lineage>
        <taxon>Bacteria</taxon>
        <taxon>Pseudomonadati</taxon>
        <taxon>Spirochaetota</taxon>
        <taxon>Spirochaetia</taxon>
        <taxon>Spirochaetales</taxon>
        <taxon>Spirochaetaceae</taxon>
        <taxon>Sediminispirochaeta</taxon>
    </lineage>
</organism>
<protein>
    <submittedName>
        <fullName evidence="1">Uncharacterized protein</fullName>
    </submittedName>
</protein>
<name>E1R783_SEDSS</name>
<keyword evidence="2" id="KW-1185">Reference proteome</keyword>
<dbReference type="OrthoDB" id="356906at2"/>